<keyword evidence="5" id="KW-1185">Reference proteome</keyword>
<protein>
    <submittedName>
        <fullName evidence="4">Pimeloyl-ACP methyl ester carboxylesterase</fullName>
    </submittedName>
</protein>
<name>A0A931E205_9CORY</name>
<accession>A0A931E205</accession>
<dbReference type="InterPro" id="IPR051601">
    <property type="entry name" value="Serine_prot/Carboxylest_S33"/>
</dbReference>
<sequence length="424" mass="47614">MYSTIIPPNISTREHVLEVPWAREDPSLGNFELFARELFIDDTAPPLLFLQGGPGSPAPRTMLGWIPEALKRHRVFLLDQRGTGRSGKIDATTPELIREEILSRLRSVDVVADAEDLRRALGFEKWDILGNSFGALCAGSYLSYYPDGVGRAYLTGAVPQLGWEIDDYNAKTFDLLETKHLAFYDAVPWAEARIREVCHHLDNSDERMPTGERLSSQRFRFLGVALGEEYGMHALATILEAPFHNRGGEKRLRPDFKAMVGWRVSVETNPLWPVIHETLFGGVQEGPSNWSAERVAAEHEGFHSDADPTGDGKFYLTGNHFFRYHFEEDPALRAFKPVVEKLAARSDWVATFDQQQLVDNTVPTAIELYEPDMFVPFDFAVENAARIGSAVVNTHPTWEHDAMYLHGEEIFPTLAGMLDRAAGA</sequence>
<dbReference type="InterPro" id="IPR002410">
    <property type="entry name" value="Peptidase_S33"/>
</dbReference>
<comment type="caution">
    <text evidence="4">The sequence shown here is derived from an EMBL/GenBank/DDBJ whole genome shotgun (WGS) entry which is preliminary data.</text>
</comment>
<evidence type="ECO:0000259" key="3">
    <source>
        <dbReference type="Pfam" id="PF00561"/>
    </source>
</evidence>
<evidence type="ECO:0000313" key="4">
    <source>
        <dbReference type="EMBL" id="MBG6122110.1"/>
    </source>
</evidence>
<evidence type="ECO:0000313" key="5">
    <source>
        <dbReference type="Proteomes" id="UP000658613"/>
    </source>
</evidence>
<dbReference type="PANTHER" id="PTHR43248">
    <property type="entry name" value="2-SUCCINYL-6-HYDROXY-2,4-CYCLOHEXADIENE-1-CARBOXYLATE SYNTHASE"/>
    <property type="match status" value="1"/>
</dbReference>
<dbReference type="Pfam" id="PF00561">
    <property type="entry name" value="Abhydrolase_1"/>
    <property type="match status" value="1"/>
</dbReference>
<dbReference type="InterPro" id="IPR000073">
    <property type="entry name" value="AB_hydrolase_1"/>
</dbReference>
<proteinExistence type="inferred from homology"/>
<dbReference type="RefSeq" id="WP_196824562.1">
    <property type="nucleotide sequence ID" value="NZ_CP046980.1"/>
</dbReference>
<dbReference type="SUPFAM" id="SSF53474">
    <property type="entry name" value="alpha/beta-Hydrolases"/>
    <property type="match status" value="1"/>
</dbReference>
<evidence type="ECO:0000256" key="1">
    <source>
        <dbReference type="ARBA" id="ARBA00010088"/>
    </source>
</evidence>
<feature type="domain" description="AB hydrolase-1" evidence="3">
    <location>
        <begin position="45"/>
        <end position="212"/>
    </location>
</feature>
<keyword evidence="2" id="KW-0378">Hydrolase</keyword>
<dbReference type="GO" id="GO:0006508">
    <property type="term" value="P:proteolysis"/>
    <property type="evidence" value="ECO:0007669"/>
    <property type="project" value="InterPro"/>
</dbReference>
<dbReference type="Gene3D" id="3.40.50.1820">
    <property type="entry name" value="alpha/beta hydrolase"/>
    <property type="match status" value="1"/>
</dbReference>
<evidence type="ECO:0000256" key="2">
    <source>
        <dbReference type="ARBA" id="ARBA00022801"/>
    </source>
</evidence>
<dbReference type="EMBL" id="JADOUE010000001">
    <property type="protein sequence ID" value="MBG6122110.1"/>
    <property type="molecule type" value="Genomic_DNA"/>
</dbReference>
<dbReference type="AlphaFoldDB" id="A0A931E205"/>
<organism evidence="4 5">
    <name type="scientific">Corynebacterium aquatimens</name>
    <dbReference type="NCBI Taxonomy" id="1190508"/>
    <lineage>
        <taxon>Bacteria</taxon>
        <taxon>Bacillati</taxon>
        <taxon>Actinomycetota</taxon>
        <taxon>Actinomycetes</taxon>
        <taxon>Mycobacteriales</taxon>
        <taxon>Corynebacteriaceae</taxon>
        <taxon>Corynebacterium</taxon>
    </lineage>
</organism>
<dbReference type="PANTHER" id="PTHR43248:SF2">
    <property type="entry name" value="PROLYL AMINOPEPTIDASE"/>
    <property type="match status" value="1"/>
</dbReference>
<gene>
    <name evidence="4" type="ORF">IW254_001079</name>
</gene>
<comment type="similarity">
    <text evidence="1">Belongs to the peptidase S33 family.</text>
</comment>
<dbReference type="GO" id="GO:0004177">
    <property type="term" value="F:aminopeptidase activity"/>
    <property type="evidence" value="ECO:0007669"/>
    <property type="project" value="UniProtKB-EC"/>
</dbReference>
<reference evidence="4" key="1">
    <citation type="submission" date="2020-11" db="EMBL/GenBank/DDBJ databases">
        <title>Sequencing the genomes of 1000 actinobacteria strains.</title>
        <authorList>
            <person name="Klenk H.-P."/>
        </authorList>
    </citation>
    <scope>NUCLEOTIDE SEQUENCE</scope>
    <source>
        <strain evidence="4">DSM 45632</strain>
    </source>
</reference>
<dbReference type="InterPro" id="IPR029058">
    <property type="entry name" value="AB_hydrolase_fold"/>
</dbReference>
<dbReference type="PRINTS" id="PR00793">
    <property type="entry name" value="PROAMNOPTASE"/>
</dbReference>
<dbReference type="Proteomes" id="UP000658613">
    <property type="component" value="Unassembled WGS sequence"/>
</dbReference>